<dbReference type="EMBL" id="GGMS01012264">
    <property type="protein sequence ID" value="MBY81467.1"/>
    <property type="molecule type" value="Transcribed_RNA"/>
</dbReference>
<accession>A0A2S2QUP0</accession>
<evidence type="ECO:0000313" key="1">
    <source>
        <dbReference type="EMBL" id="MBY81467.1"/>
    </source>
</evidence>
<name>A0A2S2QUP0_9HEMI</name>
<dbReference type="AlphaFoldDB" id="A0A2S2QUP0"/>
<sequence>MISVDIKVHWNIKQVWPNFEWYSGRSSITHNMKSLVEIYKREHNIKILKLHILGPVASDMTILAHRIAQHYNLIYLDPEQITQNLINEIVNFIYIYLKKCIDCLL</sequence>
<gene>
    <name evidence="1" type="ORF">g.3285</name>
</gene>
<organism evidence="1">
    <name type="scientific">Sipha flava</name>
    <name type="common">yellow sugarcane aphid</name>
    <dbReference type="NCBI Taxonomy" id="143950"/>
    <lineage>
        <taxon>Eukaryota</taxon>
        <taxon>Metazoa</taxon>
        <taxon>Ecdysozoa</taxon>
        <taxon>Arthropoda</taxon>
        <taxon>Hexapoda</taxon>
        <taxon>Insecta</taxon>
        <taxon>Pterygota</taxon>
        <taxon>Neoptera</taxon>
        <taxon>Paraneoptera</taxon>
        <taxon>Hemiptera</taxon>
        <taxon>Sternorrhyncha</taxon>
        <taxon>Aphidomorpha</taxon>
        <taxon>Aphidoidea</taxon>
        <taxon>Aphididae</taxon>
        <taxon>Sipha</taxon>
    </lineage>
</organism>
<protein>
    <submittedName>
        <fullName evidence="1">Uncharacterized protein</fullName>
    </submittedName>
</protein>
<reference evidence="1" key="1">
    <citation type="submission" date="2018-04" db="EMBL/GenBank/DDBJ databases">
        <title>Transcriptome assembly of Sipha flava.</title>
        <authorList>
            <person name="Scully E.D."/>
            <person name="Geib S.M."/>
            <person name="Palmer N.A."/>
            <person name="Koch K."/>
            <person name="Bradshaw J."/>
            <person name="Heng-Moss T."/>
            <person name="Sarath G."/>
        </authorList>
    </citation>
    <scope>NUCLEOTIDE SEQUENCE</scope>
</reference>
<proteinExistence type="predicted"/>